<sequence length="63" mass="6740">MLAACCCFFFADRVIRNMAPMSTMNGRRVTRLTGRYFLHTTAMGSGLMVGGVYTADKGGIGGV</sequence>
<gene>
    <name evidence="1" type="ORF">GCM10010310_21110</name>
</gene>
<dbReference type="Proteomes" id="UP001499989">
    <property type="component" value="Unassembled WGS sequence"/>
</dbReference>
<evidence type="ECO:0000313" key="2">
    <source>
        <dbReference type="Proteomes" id="UP001499989"/>
    </source>
</evidence>
<protein>
    <submittedName>
        <fullName evidence="1">Uncharacterized protein</fullName>
    </submittedName>
</protein>
<comment type="caution">
    <text evidence="1">The sequence shown here is derived from an EMBL/GenBank/DDBJ whole genome shotgun (WGS) entry which is preliminary data.</text>
</comment>
<evidence type="ECO:0000313" key="1">
    <source>
        <dbReference type="EMBL" id="GAA2677128.1"/>
    </source>
</evidence>
<name>A0ABN3SHC0_9ACTN</name>
<reference evidence="1 2" key="1">
    <citation type="journal article" date="2019" name="Int. J. Syst. Evol. Microbiol.">
        <title>The Global Catalogue of Microorganisms (GCM) 10K type strain sequencing project: providing services to taxonomists for standard genome sequencing and annotation.</title>
        <authorList>
            <consortium name="The Broad Institute Genomics Platform"/>
            <consortium name="The Broad Institute Genome Sequencing Center for Infectious Disease"/>
            <person name="Wu L."/>
            <person name="Ma J."/>
        </authorList>
    </citation>
    <scope>NUCLEOTIDE SEQUENCE [LARGE SCALE GENOMIC DNA]</scope>
    <source>
        <strain evidence="1 2">JCM 4531</strain>
    </source>
</reference>
<keyword evidence="2" id="KW-1185">Reference proteome</keyword>
<dbReference type="EMBL" id="BAAASK010000004">
    <property type="protein sequence ID" value="GAA2677128.1"/>
    <property type="molecule type" value="Genomic_DNA"/>
</dbReference>
<accession>A0ABN3SHC0</accession>
<proteinExistence type="predicted"/>
<organism evidence="1 2">
    <name type="scientific">Streptomyces violaceolatus</name>
    <dbReference type="NCBI Taxonomy" id="67378"/>
    <lineage>
        <taxon>Bacteria</taxon>
        <taxon>Bacillati</taxon>
        <taxon>Actinomycetota</taxon>
        <taxon>Actinomycetes</taxon>
        <taxon>Kitasatosporales</taxon>
        <taxon>Streptomycetaceae</taxon>
        <taxon>Streptomyces</taxon>
        <taxon>Streptomyces violaceoruber group</taxon>
    </lineage>
</organism>